<organism evidence="2 3">
    <name type="scientific">Smittium mucronatum</name>
    <dbReference type="NCBI Taxonomy" id="133383"/>
    <lineage>
        <taxon>Eukaryota</taxon>
        <taxon>Fungi</taxon>
        <taxon>Fungi incertae sedis</taxon>
        <taxon>Zoopagomycota</taxon>
        <taxon>Kickxellomycotina</taxon>
        <taxon>Harpellomycetes</taxon>
        <taxon>Harpellales</taxon>
        <taxon>Legeriomycetaceae</taxon>
        <taxon>Smittium</taxon>
    </lineage>
</organism>
<feature type="region of interest" description="Disordered" evidence="1">
    <location>
        <begin position="1"/>
        <end position="35"/>
    </location>
</feature>
<dbReference type="EMBL" id="LSSL01006696">
    <property type="protein sequence ID" value="OLY78330.1"/>
    <property type="molecule type" value="Genomic_DNA"/>
</dbReference>
<dbReference type="AlphaFoldDB" id="A0A1R0GN70"/>
<name>A0A1R0GN70_9FUNG</name>
<proteinExistence type="predicted"/>
<comment type="caution">
    <text evidence="2">The sequence shown here is derived from an EMBL/GenBank/DDBJ whole genome shotgun (WGS) entry which is preliminary data.</text>
</comment>
<reference evidence="2 3" key="1">
    <citation type="journal article" date="2016" name="Mol. Biol. Evol.">
        <title>Genome-Wide Survey of Gut Fungi (Harpellales) Reveals the First Horizontally Transferred Ubiquitin Gene from a Mosquito Host.</title>
        <authorList>
            <person name="Wang Y."/>
            <person name="White M.M."/>
            <person name="Kvist S."/>
            <person name="Moncalvo J.M."/>
        </authorList>
    </citation>
    <scope>NUCLEOTIDE SEQUENCE [LARGE SCALE GENOMIC DNA]</scope>
    <source>
        <strain evidence="2 3">ALG-7-W6</strain>
    </source>
</reference>
<sequence length="35" mass="3936">MEEPRPSKRNRPLWSKVGKGKAARKSTTGLQNQVV</sequence>
<feature type="non-terminal residue" evidence="2">
    <location>
        <position position="35"/>
    </location>
</feature>
<evidence type="ECO:0000313" key="2">
    <source>
        <dbReference type="EMBL" id="OLY78330.1"/>
    </source>
</evidence>
<evidence type="ECO:0000313" key="3">
    <source>
        <dbReference type="Proteomes" id="UP000187455"/>
    </source>
</evidence>
<protein>
    <submittedName>
        <fullName evidence="2">Uncharacterized protein</fullName>
    </submittedName>
</protein>
<gene>
    <name evidence="2" type="ORF">AYI68_g7621</name>
</gene>
<feature type="compositionally biased region" description="Polar residues" evidence="1">
    <location>
        <begin position="25"/>
        <end position="35"/>
    </location>
</feature>
<dbReference type="Proteomes" id="UP000187455">
    <property type="component" value="Unassembled WGS sequence"/>
</dbReference>
<keyword evidence="3" id="KW-1185">Reference proteome</keyword>
<evidence type="ECO:0000256" key="1">
    <source>
        <dbReference type="SAM" id="MobiDB-lite"/>
    </source>
</evidence>
<accession>A0A1R0GN70</accession>